<feature type="transmembrane region" description="Helical" evidence="1">
    <location>
        <begin position="157"/>
        <end position="173"/>
    </location>
</feature>
<feature type="transmembrane region" description="Helical" evidence="1">
    <location>
        <begin position="90"/>
        <end position="110"/>
    </location>
</feature>
<dbReference type="EMBL" id="VUMN01000038">
    <property type="protein sequence ID" value="MSS59587.1"/>
    <property type="molecule type" value="Genomic_DNA"/>
</dbReference>
<feature type="transmembrane region" description="Helical" evidence="1">
    <location>
        <begin position="117"/>
        <end position="137"/>
    </location>
</feature>
<evidence type="ECO:0000256" key="1">
    <source>
        <dbReference type="SAM" id="Phobius"/>
    </source>
</evidence>
<keyword evidence="1" id="KW-0472">Membrane</keyword>
<gene>
    <name evidence="2" type="ORF">FYJ51_11860</name>
</gene>
<reference evidence="2 3" key="1">
    <citation type="submission" date="2019-08" db="EMBL/GenBank/DDBJ databases">
        <title>In-depth cultivation of the pig gut microbiome towards novel bacterial diversity and tailored functional studies.</title>
        <authorList>
            <person name="Wylensek D."/>
            <person name="Hitch T.C.A."/>
            <person name="Clavel T."/>
        </authorList>
    </citation>
    <scope>NUCLEOTIDE SEQUENCE [LARGE SCALE GENOMIC DNA]</scope>
    <source>
        <strain evidence="2 3">Oil+RF-744-GAM-WT-6</strain>
    </source>
</reference>
<dbReference type="Proteomes" id="UP000461880">
    <property type="component" value="Unassembled WGS sequence"/>
</dbReference>
<keyword evidence="1" id="KW-1133">Transmembrane helix</keyword>
<dbReference type="AlphaFoldDB" id="A0A7X2NU92"/>
<sequence length="302" mass="34179">MAYSFLLMGGNLLTILTSVLTGFLYTVSVFVRRKDSRYQILLIELSLVAGFCTNVLSPGVGYRRSVNTGMGIFPAVGRSIISALTSLEEYSTLIVVLLFIPVVFLTIYSVRGAEYHFLYPVLFTMCSFGIYAAQWFPSWYSIGTEGEQRALSICHNLYFWLILLNCIYWCGWYEKKFGFHYENIENLAADFLTHWKKYISAFLAAAAISLASYRSLDSIVGIGAWKLIFSGEGTQYSSERYEQDQILSHSSGKVQLEMVSEEPVLLTVPGYLLDEDPKAWINQRIAEYYGLEEVTGIAPGWR</sequence>
<proteinExistence type="predicted"/>
<name>A0A7X2NU92_9FIRM</name>
<evidence type="ECO:0000313" key="3">
    <source>
        <dbReference type="Proteomes" id="UP000461880"/>
    </source>
</evidence>
<keyword evidence="1" id="KW-0812">Transmembrane</keyword>
<organism evidence="2 3">
    <name type="scientific">Stecheria intestinalis</name>
    <dbReference type="NCBI Taxonomy" id="2606630"/>
    <lineage>
        <taxon>Bacteria</taxon>
        <taxon>Bacillati</taxon>
        <taxon>Bacillota</taxon>
        <taxon>Erysipelotrichia</taxon>
        <taxon>Erysipelotrichales</taxon>
        <taxon>Erysipelotrichaceae</taxon>
        <taxon>Stecheria</taxon>
    </lineage>
</organism>
<feature type="transmembrane region" description="Helical" evidence="1">
    <location>
        <begin position="12"/>
        <end position="31"/>
    </location>
</feature>
<accession>A0A7X2NU92</accession>
<feature type="transmembrane region" description="Helical" evidence="1">
    <location>
        <begin position="38"/>
        <end position="57"/>
    </location>
</feature>
<keyword evidence="3" id="KW-1185">Reference proteome</keyword>
<comment type="caution">
    <text evidence="2">The sequence shown here is derived from an EMBL/GenBank/DDBJ whole genome shotgun (WGS) entry which is preliminary data.</text>
</comment>
<dbReference type="RefSeq" id="WP_154505832.1">
    <property type="nucleotide sequence ID" value="NZ_VUMN01000038.1"/>
</dbReference>
<evidence type="ECO:0000313" key="2">
    <source>
        <dbReference type="EMBL" id="MSS59587.1"/>
    </source>
</evidence>
<protein>
    <submittedName>
        <fullName evidence="2">Uncharacterized protein</fullName>
    </submittedName>
</protein>